<keyword evidence="1" id="KW-0479">Metal-binding</keyword>
<keyword evidence="2 4" id="KW-0863">Zinc-finger</keyword>
<comment type="caution">
    <text evidence="7">The sequence shown here is derived from an EMBL/GenBank/DDBJ whole genome shotgun (WGS) entry which is preliminary data.</text>
</comment>
<reference evidence="7 8" key="1">
    <citation type="submission" date="2019-03" db="EMBL/GenBank/DDBJ databases">
        <title>First draft genome of Liparis tanakae, snailfish: a comprehensive survey of snailfish specific genes.</title>
        <authorList>
            <person name="Kim W."/>
            <person name="Song I."/>
            <person name="Jeong J.-H."/>
            <person name="Kim D."/>
            <person name="Kim S."/>
            <person name="Ryu S."/>
            <person name="Song J.Y."/>
            <person name="Lee S.K."/>
        </authorList>
    </citation>
    <scope>NUCLEOTIDE SEQUENCE [LARGE SCALE GENOMIC DNA]</scope>
    <source>
        <tissue evidence="7">Muscle</tissue>
    </source>
</reference>
<dbReference type="Gene3D" id="3.30.40.10">
    <property type="entry name" value="Zinc/RING finger domain, C3HC4 (zinc finger)"/>
    <property type="match status" value="1"/>
</dbReference>
<dbReference type="InterPro" id="IPR017907">
    <property type="entry name" value="Znf_RING_CS"/>
</dbReference>
<dbReference type="GO" id="GO:0008270">
    <property type="term" value="F:zinc ion binding"/>
    <property type="evidence" value="ECO:0007669"/>
    <property type="project" value="UniProtKB-KW"/>
</dbReference>
<evidence type="ECO:0000256" key="5">
    <source>
        <dbReference type="SAM" id="MobiDB-lite"/>
    </source>
</evidence>
<evidence type="ECO:0000259" key="6">
    <source>
        <dbReference type="PROSITE" id="PS50089"/>
    </source>
</evidence>
<dbReference type="PROSITE" id="PS00518">
    <property type="entry name" value="ZF_RING_1"/>
    <property type="match status" value="1"/>
</dbReference>
<dbReference type="CDD" id="cd16513">
    <property type="entry name" value="RING-HC_LONFs_rpt1"/>
    <property type="match status" value="1"/>
</dbReference>
<evidence type="ECO:0000313" key="7">
    <source>
        <dbReference type="EMBL" id="TNN35960.1"/>
    </source>
</evidence>
<feature type="domain" description="RING-type" evidence="6">
    <location>
        <begin position="109"/>
        <end position="145"/>
    </location>
</feature>
<evidence type="ECO:0000256" key="2">
    <source>
        <dbReference type="ARBA" id="ARBA00022771"/>
    </source>
</evidence>
<accession>A0A4Z2F524</accession>
<evidence type="ECO:0000256" key="3">
    <source>
        <dbReference type="ARBA" id="ARBA00022833"/>
    </source>
</evidence>
<protein>
    <submittedName>
        <fullName evidence="7">LON peptidase N-terminal domain and RING finger protein 2</fullName>
    </submittedName>
</protein>
<evidence type="ECO:0000313" key="8">
    <source>
        <dbReference type="Proteomes" id="UP000314294"/>
    </source>
</evidence>
<dbReference type="EMBL" id="SRLO01001679">
    <property type="protein sequence ID" value="TNN35960.1"/>
    <property type="molecule type" value="Genomic_DNA"/>
</dbReference>
<organism evidence="7 8">
    <name type="scientific">Liparis tanakae</name>
    <name type="common">Tanaka's snailfish</name>
    <dbReference type="NCBI Taxonomy" id="230148"/>
    <lineage>
        <taxon>Eukaryota</taxon>
        <taxon>Metazoa</taxon>
        <taxon>Chordata</taxon>
        <taxon>Craniata</taxon>
        <taxon>Vertebrata</taxon>
        <taxon>Euteleostomi</taxon>
        <taxon>Actinopterygii</taxon>
        <taxon>Neopterygii</taxon>
        <taxon>Teleostei</taxon>
        <taxon>Neoteleostei</taxon>
        <taxon>Acanthomorphata</taxon>
        <taxon>Eupercaria</taxon>
        <taxon>Perciformes</taxon>
        <taxon>Cottioidei</taxon>
        <taxon>Cottales</taxon>
        <taxon>Liparidae</taxon>
        <taxon>Liparis</taxon>
    </lineage>
</organism>
<dbReference type="SUPFAM" id="SSF57850">
    <property type="entry name" value="RING/U-box"/>
    <property type="match status" value="1"/>
</dbReference>
<sequence length="416" mass="43610">MLEVAEEAARAGDFGLAADIYGSQLAALPQPERGLCLRRADSLTRAGRTTEALDAYCAAASLGKLRPEELPLLVDTIARTLRDKELGSPGPRSGDGDCGEADALDLFSCRLCGCLLHEPTTLDCGHTFCRLCLEDESARECAHCQQPLGQKDGLPTGRRLDVVLSGLLDKLFASESRARRLWLEGEALWRSRELPQALDKYNAAVDLGKTSRASGMQHNHDMLFSSINNCVFGTGAPAPRCPRGCVAACGRRLGGSAAHRGPEGAGPPRAAPPSEGPVAASRPRPHGASGWPLGSAATASASARWFGGAPVSPPAAVDAGVFVGTDRRPGEGGGAGGSWVEEESAARLNNHKVSDGLLQVLGPLVFLLLDHVQLLVVQQSDDVGDLGVLTKKQGSMASPHPMKVVSKGASSWVLLR</sequence>
<dbReference type="AlphaFoldDB" id="A0A4Z2F524"/>
<feature type="region of interest" description="Disordered" evidence="5">
    <location>
        <begin position="257"/>
        <end position="295"/>
    </location>
</feature>
<dbReference type="GO" id="GO:0061630">
    <property type="term" value="F:ubiquitin protein ligase activity"/>
    <property type="evidence" value="ECO:0007669"/>
    <property type="project" value="TreeGrafter"/>
</dbReference>
<dbReference type="Proteomes" id="UP000314294">
    <property type="component" value="Unassembled WGS sequence"/>
</dbReference>
<keyword evidence="8" id="KW-1185">Reference proteome</keyword>
<dbReference type="InterPro" id="IPR001841">
    <property type="entry name" value="Znf_RING"/>
</dbReference>
<dbReference type="OrthoDB" id="264917at2759"/>
<evidence type="ECO:0000256" key="1">
    <source>
        <dbReference type="ARBA" id="ARBA00022723"/>
    </source>
</evidence>
<dbReference type="PROSITE" id="PS50089">
    <property type="entry name" value="ZF_RING_2"/>
    <property type="match status" value="1"/>
</dbReference>
<proteinExistence type="predicted"/>
<keyword evidence="3" id="KW-0862">Zinc</keyword>
<dbReference type="PANTHER" id="PTHR23327:SF5">
    <property type="entry name" value="LON PEPTIDASE N-TERMINAL DOMAIN AND RING FINGER PROTEIN 2"/>
    <property type="match status" value="1"/>
</dbReference>
<dbReference type="PANTHER" id="PTHR23327">
    <property type="entry name" value="RING FINGER PROTEIN 127"/>
    <property type="match status" value="1"/>
</dbReference>
<name>A0A4Z2F524_9TELE</name>
<gene>
    <name evidence="7" type="primary">LONRF2_1</name>
    <name evidence="7" type="ORF">EYF80_053877</name>
</gene>
<evidence type="ECO:0000256" key="4">
    <source>
        <dbReference type="PROSITE-ProRule" id="PRU00175"/>
    </source>
</evidence>
<dbReference type="InterPro" id="IPR013083">
    <property type="entry name" value="Znf_RING/FYVE/PHD"/>
</dbReference>